<evidence type="ECO:0000256" key="2">
    <source>
        <dbReference type="ARBA" id="ARBA00022679"/>
    </source>
</evidence>
<evidence type="ECO:0000256" key="1">
    <source>
        <dbReference type="ARBA" id="ARBA00022676"/>
    </source>
</evidence>
<dbReference type="EMBL" id="JABXXQ010000100">
    <property type="protein sequence ID" value="NVN30066.1"/>
    <property type="molecule type" value="Genomic_DNA"/>
</dbReference>
<reference evidence="6 8" key="1">
    <citation type="submission" date="2020-06" db="EMBL/GenBank/DDBJ databases">
        <title>Description of novel acetic acid bacteria.</title>
        <authorList>
            <person name="Sombolestani A."/>
        </authorList>
    </citation>
    <scope>NUCLEOTIDE SEQUENCE [LARGE SCALE GENOMIC DNA]</scope>
    <source>
        <strain evidence="6 8">LMG 26838</strain>
    </source>
</reference>
<dbReference type="InterPro" id="IPR049625">
    <property type="entry name" value="Glyco_transf_61_cat"/>
</dbReference>
<reference evidence="5 7" key="2">
    <citation type="submission" date="2020-08" db="EMBL/GenBank/DDBJ databases">
        <title>Genomic Encyclopedia of Type Strains, Phase III (KMG-III): the genomes of soil and plant-associated and newly described type strains.</title>
        <authorList>
            <person name="Whitman W."/>
        </authorList>
    </citation>
    <scope>NUCLEOTIDE SEQUENCE [LARGE SCALE GENOMIC DNA]</scope>
    <source>
        <strain evidence="5 7">CECT 8088</strain>
    </source>
</reference>
<sequence>MIRPHGLPGPVGGKLVRIAALEPTAIAEHRSVPLPMPPYNSLGPIGLAGLGAAGLSDMPRPHGETQSHLFTFERAVIATRCGIVALADGRVLADTLDHRHNDDAVQTDGASATLPPAQPVAGTWLSLLLGGVGNWYHVALMNLGRLALLGRDEVTRIDGVLVPDGLAPAFATLLERGLDAVWGAYDRPRPRLIAVGPATSLRPERLILPLNVAETGYYLGRSLALLRSLAPRITEPPPMPAAIYIDRGDSTTRRLTNEAAIVQTLAGRGITPVRLTGLDLDTQALLFASAQLIVAPHGAGLTNLIFARPGTMVIELMPDRLANWCYRRLSAMLRLRYEAVIGRAEATAPPGEAAWTVPLDQVLAALP</sequence>
<evidence type="ECO:0000313" key="6">
    <source>
        <dbReference type="EMBL" id="NVN30066.1"/>
    </source>
</evidence>
<comment type="caution">
    <text evidence="5">The sequence shown here is derived from an EMBL/GenBank/DDBJ whole genome shotgun (WGS) entry which is preliminary data.</text>
</comment>
<dbReference type="Proteomes" id="UP000557688">
    <property type="component" value="Unassembled WGS sequence"/>
</dbReference>
<dbReference type="InterPro" id="IPR007657">
    <property type="entry name" value="Glycosyltransferase_61"/>
</dbReference>
<evidence type="ECO:0000313" key="7">
    <source>
        <dbReference type="Proteomes" id="UP000557688"/>
    </source>
</evidence>
<gene>
    <name evidence="5" type="ORF">FHR90_000682</name>
    <name evidence="6" type="ORF">HUK83_06925</name>
</gene>
<protein>
    <submittedName>
        <fullName evidence="6">Glycosyltransferase family 61 protein</fullName>
    </submittedName>
</protein>
<dbReference type="AlphaFoldDB" id="A0A839URM2"/>
<dbReference type="EMBL" id="JACHXV010000002">
    <property type="protein sequence ID" value="MBB3172868.1"/>
    <property type="molecule type" value="Genomic_DNA"/>
</dbReference>
<evidence type="ECO:0000259" key="4">
    <source>
        <dbReference type="Pfam" id="PF04577"/>
    </source>
</evidence>
<keyword evidence="3" id="KW-0325">Glycoprotein</keyword>
<proteinExistence type="predicted"/>
<keyword evidence="7" id="KW-1185">Reference proteome</keyword>
<dbReference type="GO" id="GO:0016757">
    <property type="term" value="F:glycosyltransferase activity"/>
    <property type="evidence" value="ECO:0007669"/>
    <property type="project" value="UniProtKB-KW"/>
</dbReference>
<organism evidence="5 7">
    <name type="scientific">Endobacter medicaginis</name>
    <dbReference type="NCBI Taxonomy" id="1181271"/>
    <lineage>
        <taxon>Bacteria</taxon>
        <taxon>Pseudomonadati</taxon>
        <taxon>Pseudomonadota</taxon>
        <taxon>Alphaproteobacteria</taxon>
        <taxon>Acetobacterales</taxon>
        <taxon>Acetobacteraceae</taxon>
        <taxon>Endobacter</taxon>
    </lineage>
</organism>
<name>A0A839URM2_9PROT</name>
<evidence type="ECO:0000313" key="8">
    <source>
        <dbReference type="Proteomes" id="UP000565205"/>
    </source>
</evidence>
<evidence type="ECO:0000313" key="5">
    <source>
        <dbReference type="EMBL" id="MBB3172868.1"/>
    </source>
</evidence>
<keyword evidence="2 6" id="KW-0808">Transferase</keyword>
<keyword evidence="1" id="KW-0328">Glycosyltransferase</keyword>
<feature type="domain" description="Glycosyltransferase 61 catalytic" evidence="4">
    <location>
        <begin position="160"/>
        <end position="314"/>
    </location>
</feature>
<dbReference type="Pfam" id="PF04577">
    <property type="entry name" value="Glyco_transf_61"/>
    <property type="match status" value="1"/>
</dbReference>
<accession>A0A839URM2</accession>
<dbReference type="PANTHER" id="PTHR20961">
    <property type="entry name" value="GLYCOSYLTRANSFERASE"/>
    <property type="match status" value="1"/>
</dbReference>
<dbReference type="RefSeq" id="WP_176623298.1">
    <property type="nucleotide sequence ID" value="NZ_JABXXQ010000100.1"/>
</dbReference>
<evidence type="ECO:0000256" key="3">
    <source>
        <dbReference type="ARBA" id="ARBA00023180"/>
    </source>
</evidence>
<dbReference type="Proteomes" id="UP000565205">
    <property type="component" value="Unassembled WGS sequence"/>
</dbReference>